<dbReference type="SUPFAM" id="SSF160631">
    <property type="entry name" value="SMI1/KNR4-like"/>
    <property type="match status" value="1"/>
</dbReference>
<gene>
    <name evidence="2" type="ORF">ACFSW5_23050</name>
</gene>
<evidence type="ECO:0000313" key="3">
    <source>
        <dbReference type="Proteomes" id="UP001597493"/>
    </source>
</evidence>
<name>A0ABW5R2Y1_9BACL</name>
<dbReference type="SMART" id="SM00860">
    <property type="entry name" value="SMI1_KNR4"/>
    <property type="match status" value="1"/>
</dbReference>
<proteinExistence type="predicted"/>
<dbReference type="Pfam" id="PF09346">
    <property type="entry name" value="SMI1_KNR4"/>
    <property type="match status" value="1"/>
</dbReference>
<evidence type="ECO:0000259" key="1">
    <source>
        <dbReference type="SMART" id="SM00860"/>
    </source>
</evidence>
<dbReference type="InterPro" id="IPR037883">
    <property type="entry name" value="Knr4/Smi1-like_sf"/>
</dbReference>
<accession>A0ABW5R2Y1</accession>
<dbReference type="InterPro" id="IPR018958">
    <property type="entry name" value="Knr4/Smi1-like_dom"/>
</dbReference>
<dbReference type="RefSeq" id="WP_379278568.1">
    <property type="nucleotide sequence ID" value="NZ_JBHUGT010000007.1"/>
</dbReference>
<comment type="caution">
    <text evidence="2">The sequence shown here is derived from an EMBL/GenBank/DDBJ whole genome shotgun (WGS) entry which is preliminary data.</text>
</comment>
<reference evidence="3" key="1">
    <citation type="journal article" date="2019" name="Int. J. Syst. Evol. Microbiol.">
        <title>The Global Catalogue of Microorganisms (GCM) 10K type strain sequencing project: providing services to taxonomists for standard genome sequencing and annotation.</title>
        <authorList>
            <consortium name="The Broad Institute Genomics Platform"/>
            <consortium name="The Broad Institute Genome Sequencing Center for Infectious Disease"/>
            <person name="Wu L."/>
            <person name="Ma J."/>
        </authorList>
    </citation>
    <scope>NUCLEOTIDE SEQUENCE [LARGE SCALE GENOMIC DNA]</scope>
    <source>
        <strain evidence="3">TISTR 1827</strain>
    </source>
</reference>
<protein>
    <submittedName>
        <fullName evidence="2">SMI1/KNR4 family protein</fullName>
    </submittedName>
</protein>
<dbReference type="EMBL" id="JBHUMY010000038">
    <property type="protein sequence ID" value="MFD2663141.1"/>
    <property type="molecule type" value="Genomic_DNA"/>
</dbReference>
<evidence type="ECO:0000313" key="2">
    <source>
        <dbReference type="EMBL" id="MFD2663141.1"/>
    </source>
</evidence>
<feature type="domain" description="Knr4/Smi1-like" evidence="1">
    <location>
        <begin position="44"/>
        <end position="160"/>
    </location>
</feature>
<organism evidence="2 3">
    <name type="scientific">Paenibacillus thailandensis</name>
    <dbReference type="NCBI Taxonomy" id="393250"/>
    <lineage>
        <taxon>Bacteria</taxon>
        <taxon>Bacillati</taxon>
        <taxon>Bacillota</taxon>
        <taxon>Bacilli</taxon>
        <taxon>Bacillales</taxon>
        <taxon>Paenibacillaceae</taxon>
        <taxon>Paenibacillus</taxon>
    </lineage>
</organism>
<dbReference type="Gene3D" id="3.40.1580.10">
    <property type="entry name" value="SMI1/KNR4-like"/>
    <property type="match status" value="1"/>
</dbReference>
<keyword evidence="3" id="KW-1185">Reference proteome</keyword>
<sequence>MKSSSLVRETLNGLTSILEINKNFIYILDGNGEVGKYTCKFNRGVTEQEIEDFKTSTGLVIPGEYIEFLKITNGCDLFNHELYGGENTFYPIDQVDYLYNTVYKINGLLQIAYISGDWIVIDCKKYSSGDEKYMHVVNSAASLEDDLRCLGCNFETWFNRYIATNGKNYWSWK</sequence>
<dbReference type="Proteomes" id="UP001597493">
    <property type="component" value="Unassembled WGS sequence"/>
</dbReference>